<dbReference type="AlphaFoldDB" id="X1J3V0"/>
<protein>
    <recommendedName>
        <fullName evidence="2">Glycosyl-hydrolase family 116 catalytic region domain-containing protein</fullName>
    </recommendedName>
</protein>
<evidence type="ECO:0000313" key="1">
    <source>
        <dbReference type="EMBL" id="GAH76180.1"/>
    </source>
</evidence>
<feature type="non-terminal residue" evidence="1">
    <location>
        <position position="1"/>
    </location>
</feature>
<dbReference type="EMBL" id="BARU01026449">
    <property type="protein sequence ID" value="GAH76180.1"/>
    <property type="molecule type" value="Genomic_DNA"/>
</dbReference>
<comment type="caution">
    <text evidence="1">The sequence shown here is derived from an EMBL/GenBank/DDBJ whole genome shotgun (WGS) entry which is preliminary data.</text>
</comment>
<proteinExistence type="predicted"/>
<organism evidence="1">
    <name type="scientific">marine sediment metagenome</name>
    <dbReference type="NCBI Taxonomy" id="412755"/>
    <lineage>
        <taxon>unclassified sequences</taxon>
        <taxon>metagenomes</taxon>
        <taxon>ecological metagenomes</taxon>
    </lineage>
</organism>
<gene>
    <name evidence="1" type="ORF">S03H2_42482</name>
</gene>
<sequence length="262" mass="29474">LGQGWAYQVGLGEILNPEKVTTALNSLWKYNFSTDVGPFREVFKDGRWYAMPGEGGLIACTWPHGGEEALTHGHRHFAGYLNECQNGYEYGATSLMMWHGMVYRALAHTRTLHDRYHASKRNPWNEIEWGDHYSRSMASYGLFTAVSGFEYHGPKGYIAFSPRLTPENFKAAFTSAAGWGTFIQNIKGHTQTEILDLKYGHLRLQTLGFDLPDKAGLTGVTVKVAGKKLNARYSTKGRRVMINLERSVEIKAGQSIEIKMTF</sequence>
<reference evidence="1" key="1">
    <citation type="journal article" date="2014" name="Front. Microbiol.">
        <title>High frequency of phylogenetically diverse reductive dehalogenase-homologous genes in deep subseafloor sedimentary metagenomes.</title>
        <authorList>
            <person name="Kawai M."/>
            <person name="Futagami T."/>
            <person name="Toyoda A."/>
            <person name="Takaki Y."/>
            <person name="Nishi S."/>
            <person name="Hori S."/>
            <person name="Arai W."/>
            <person name="Tsubouchi T."/>
            <person name="Morono Y."/>
            <person name="Uchiyama I."/>
            <person name="Ito T."/>
            <person name="Fujiyama A."/>
            <person name="Inagaki F."/>
            <person name="Takami H."/>
        </authorList>
    </citation>
    <scope>NUCLEOTIDE SEQUENCE</scope>
    <source>
        <strain evidence="1">Expedition CK06-06</strain>
    </source>
</reference>
<name>X1J3V0_9ZZZZ</name>
<evidence type="ECO:0008006" key="2">
    <source>
        <dbReference type="Google" id="ProtNLM"/>
    </source>
</evidence>
<accession>X1J3V0</accession>